<feature type="compositionally biased region" description="Basic and acidic residues" evidence="1">
    <location>
        <begin position="150"/>
        <end position="159"/>
    </location>
</feature>
<accession>A0ABN1VEV8</accession>
<gene>
    <name evidence="2" type="ORF">GCM10009675_30250</name>
</gene>
<dbReference type="Pfam" id="PF20199">
    <property type="entry name" value="RepSA"/>
    <property type="match status" value="2"/>
</dbReference>
<feature type="region of interest" description="Disordered" evidence="1">
    <location>
        <begin position="150"/>
        <end position="177"/>
    </location>
</feature>
<dbReference type="InterPro" id="IPR046828">
    <property type="entry name" value="RepSA"/>
</dbReference>
<dbReference type="EMBL" id="BAAALM010000009">
    <property type="protein sequence ID" value="GAA1208381.1"/>
    <property type="molecule type" value="Genomic_DNA"/>
</dbReference>
<evidence type="ECO:0000256" key="1">
    <source>
        <dbReference type="SAM" id="MobiDB-lite"/>
    </source>
</evidence>
<feature type="compositionally biased region" description="Basic and acidic residues" evidence="1">
    <location>
        <begin position="167"/>
        <end position="177"/>
    </location>
</feature>
<dbReference type="Proteomes" id="UP001500467">
    <property type="component" value="Unassembled WGS sequence"/>
</dbReference>
<sequence length="573" mass="63916">MTTTETMDMPAPVGKIIPATLEDMAESTAEELGACLRPMVLERLDTTTGEKVHVPVPCGATQSAVCPSCADKARRLRMHQAREGWHLTDEPQVETEEPTTQQRAALGQIADLTEARALAVGIGDDRAVAEIDSEIDAAHALLKADGLRGEKEPVAEKKPRTVRSTRRRQDAPELPRRQVADTTVGRAFETPDGKVFRPSTFLTLTLDSYGPVHSASKKPEHPKPCRCGRVHHRDDGIVGTPLDRDRYDYRRAARDAIHFGKLVDRFWQNLRRACGWNVQYFAAVEPQKRLAMHLHAAVRGTIPRALLRQVAAATYHQVWWPTHDTPVYSPEHAPVWDEASEAYVDPDTGQELRSWDEALDETFDPDAEPAHVVRFGTGGIDIQGVNAGSDQAGKCLSYLVKYLTKDLGSCYEADTDAQKRHHDRLAEALRWEPCSEGCANWLLYGIQPEDAGKGLVPGACKGKAHKPSTLGYRGRRCLVSRKWSGKNLTEHRQQRREHVMRTLGVVGVTPELDTPDDPDGTRYRWVPIPRGDPKQPDRTQLLLHSIAQKRRWRQQYDQAKQAAELSATDQAAA</sequence>
<reference evidence="2 3" key="1">
    <citation type="journal article" date="2019" name="Int. J. Syst. Evol. Microbiol.">
        <title>The Global Catalogue of Microorganisms (GCM) 10K type strain sequencing project: providing services to taxonomists for standard genome sequencing and annotation.</title>
        <authorList>
            <consortium name="The Broad Institute Genomics Platform"/>
            <consortium name="The Broad Institute Genome Sequencing Center for Infectious Disease"/>
            <person name="Wu L."/>
            <person name="Ma J."/>
        </authorList>
    </citation>
    <scope>NUCLEOTIDE SEQUENCE [LARGE SCALE GENOMIC DNA]</scope>
    <source>
        <strain evidence="2 3">JCM 13022</strain>
    </source>
</reference>
<dbReference type="RefSeq" id="WP_253859846.1">
    <property type="nucleotide sequence ID" value="NZ_BAAALM010000009.1"/>
</dbReference>
<name>A0ABN1VEV8_9PSEU</name>
<feature type="region of interest" description="Disordered" evidence="1">
    <location>
        <begin position="508"/>
        <end position="539"/>
    </location>
</feature>
<comment type="caution">
    <text evidence="2">The sequence shown here is derived from an EMBL/GenBank/DDBJ whole genome shotgun (WGS) entry which is preliminary data.</text>
</comment>
<proteinExistence type="predicted"/>
<keyword evidence="3" id="KW-1185">Reference proteome</keyword>
<evidence type="ECO:0008006" key="4">
    <source>
        <dbReference type="Google" id="ProtNLM"/>
    </source>
</evidence>
<evidence type="ECO:0000313" key="3">
    <source>
        <dbReference type="Proteomes" id="UP001500467"/>
    </source>
</evidence>
<organism evidence="2 3">
    <name type="scientific">Prauserella alba</name>
    <dbReference type="NCBI Taxonomy" id="176898"/>
    <lineage>
        <taxon>Bacteria</taxon>
        <taxon>Bacillati</taxon>
        <taxon>Actinomycetota</taxon>
        <taxon>Actinomycetes</taxon>
        <taxon>Pseudonocardiales</taxon>
        <taxon>Pseudonocardiaceae</taxon>
        <taxon>Prauserella</taxon>
    </lineage>
</organism>
<protein>
    <recommendedName>
        <fullName evidence="4">Replication initiator protein</fullName>
    </recommendedName>
</protein>
<evidence type="ECO:0000313" key="2">
    <source>
        <dbReference type="EMBL" id="GAA1208381.1"/>
    </source>
</evidence>